<gene>
    <name evidence="1" type="ORF">AVEN_246008_1</name>
</gene>
<protein>
    <submittedName>
        <fullName evidence="1">Uncharacterized protein</fullName>
    </submittedName>
</protein>
<sequence>MPPYIIGRGGLPKLMLVFDAFTLINKLFKPLGDTHVQSLQGHGVISIHLLQHCKTLACLPDDLPNLYKNFKLISCSMTSPQNHRTDNNR</sequence>
<evidence type="ECO:0000313" key="2">
    <source>
        <dbReference type="Proteomes" id="UP000499080"/>
    </source>
</evidence>
<dbReference type="AlphaFoldDB" id="A0A4Y2FFV2"/>
<proteinExistence type="predicted"/>
<evidence type="ECO:0000313" key="1">
    <source>
        <dbReference type="EMBL" id="GBM40101.1"/>
    </source>
</evidence>
<dbReference type="Proteomes" id="UP000499080">
    <property type="component" value="Unassembled WGS sequence"/>
</dbReference>
<organism evidence="1 2">
    <name type="scientific">Araneus ventricosus</name>
    <name type="common">Orbweaver spider</name>
    <name type="synonym">Epeira ventricosa</name>
    <dbReference type="NCBI Taxonomy" id="182803"/>
    <lineage>
        <taxon>Eukaryota</taxon>
        <taxon>Metazoa</taxon>
        <taxon>Ecdysozoa</taxon>
        <taxon>Arthropoda</taxon>
        <taxon>Chelicerata</taxon>
        <taxon>Arachnida</taxon>
        <taxon>Araneae</taxon>
        <taxon>Araneomorphae</taxon>
        <taxon>Entelegynae</taxon>
        <taxon>Araneoidea</taxon>
        <taxon>Araneidae</taxon>
        <taxon>Araneus</taxon>
    </lineage>
</organism>
<name>A0A4Y2FFV2_ARAVE</name>
<dbReference type="EMBL" id="BGPR01000917">
    <property type="protein sequence ID" value="GBM40101.1"/>
    <property type="molecule type" value="Genomic_DNA"/>
</dbReference>
<reference evidence="1 2" key="1">
    <citation type="journal article" date="2019" name="Sci. Rep.">
        <title>Orb-weaving spider Araneus ventricosus genome elucidates the spidroin gene catalogue.</title>
        <authorList>
            <person name="Kono N."/>
            <person name="Nakamura H."/>
            <person name="Ohtoshi R."/>
            <person name="Moran D.A.P."/>
            <person name="Shinohara A."/>
            <person name="Yoshida Y."/>
            <person name="Fujiwara M."/>
            <person name="Mori M."/>
            <person name="Tomita M."/>
            <person name="Arakawa K."/>
        </authorList>
    </citation>
    <scope>NUCLEOTIDE SEQUENCE [LARGE SCALE GENOMIC DNA]</scope>
</reference>
<comment type="caution">
    <text evidence="1">The sequence shown here is derived from an EMBL/GenBank/DDBJ whole genome shotgun (WGS) entry which is preliminary data.</text>
</comment>
<keyword evidence="2" id="KW-1185">Reference proteome</keyword>
<accession>A0A4Y2FFV2</accession>